<dbReference type="EMBL" id="ML978066">
    <property type="protein sequence ID" value="KAF2020999.1"/>
    <property type="molecule type" value="Genomic_DNA"/>
</dbReference>
<dbReference type="AlphaFoldDB" id="A0A6A5Y6T2"/>
<keyword evidence="3" id="KW-1185">Reference proteome</keyword>
<dbReference type="RefSeq" id="XP_033389338.1">
    <property type="nucleotide sequence ID" value="XM_033532633.1"/>
</dbReference>
<evidence type="ECO:0000256" key="1">
    <source>
        <dbReference type="SAM" id="MobiDB-lite"/>
    </source>
</evidence>
<sequence length="364" mass="41276">MLNMRGLRRDLLTTPSISRDDTPPPSSIGGPHTPDGPASEISGSNSFLNDNHFDFTPLTRSTARTRRHGTPETNEDTNTTPEGLPNFYYLDPTVPSPYDVEPEESLECLLQFQRVFPKLIPITTVLLQAHTRKTNWAQVLNSFLDGQDPEISREEKKSMVVELLLYITRVLLPFQIAVNRRLLAQLYAERKGTNLRLLLRYDMLREWKPKKHSGKSNLAALTYWVESAEPVNTYMNVADGSASGEDGMDSLPPLAMNVIPTLIAAPAGGWRIMSVRDKMRHNVTALDDILMLKREQLVRMGKMMFTVKFAETVLLWQELMTNNEMLEDFKAKDWEGLGTGEANEWIKDQKAMLTKKEKLHGFDG</sequence>
<proteinExistence type="predicted"/>
<evidence type="ECO:0000313" key="2">
    <source>
        <dbReference type="EMBL" id="KAF2020999.1"/>
    </source>
</evidence>
<dbReference type="GeneID" id="54290030"/>
<name>A0A6A5Y6T2_9PLEO</name>
<feature type="region of interest" description="Disordered" evidence="1">
    <location>
        <begin position="1"/>
        <end position="85"/>
    </location>
</feature>
<organism evidence="2 3">
    <name type="scientific">Aaosphaeria arxii CBS 175.79</name>
    <dbReference type="NCBI Taxonomy" id="1450172"/>
    <lineage>
        <taxon>Eukaryota</taxon>
        <taxon>Fungi</taxon>
        <taxon>Dikarya</taxon>
        <taxon>Ascomycota</taxon>
        <taxon>Pezizomycotina</taxon>
        <taxon>Dothideomycetes</taxon>
        <taxon>Pleosporomycetidae</taxon>
        <taxon>Pleosporales</taxon>
        <taxon>Pleosporales incertae sedis</taxon>
        <taxon>Aaosphaeria</taxon>
    </lineage>
</organism>
<gene>
    <name evidence="2" type="ORF">BU24DRAFT_469765</name>
</gene>
<evidence type="ECO:0000313" key="3">
    <source>
        <dbReference type="Proteomes" id="UP000799778"/>
    </source>
</evidence>
<dbReference type="Proteomes" id="UP000799778">
    <property type="component" value="Unassembled WGS sequence"/>
</dbReference>
<dbReference type="OrthoDB" id="3790454at2759"/>
<protein>
    <submittedName>
        <fullName evidence="2">Uncharacterized protein</fullName>
    </submittedName>
</protein>
<reference evidence="2" key="1">
    <citation type="journal article" date="2020" name="Stud. Mycol.">
        <title>101 Dothideomycetes genomes: a test case for predicting lifestyles and emergence of pathogens.</title>
        <authorList>
            <person name="Haridas S."/>
            <person name="Albert R."/>
            <person name="Binder M."/>
            <person name="Bloem J."/>
            <person name="Labutti K."/>
            <person name="Salamov A."/>
            <person name="Andreopoulos B."/>
            <person name="Baker S."/>
            <person name="Barry K."/>
            <person name="Bills G."/>
            <person name="Bluhm B."/>
            <person name="Cannon C."/>
            <person name="Castanera R."/>
            <person name="Culley D."/>
            <person name="Daum C."/>
            <person name="Ezra D."/>
            <person name="Gonzalez J."/>
            <person name="Henrissat B."/>
            <person name="Kuo A."/>
            <person name="Liang C."/>
            <person name="Lipzen A."/>
            <person name="Lutzoni F."/>
            <person name="Magnuson J."/>
            <person name="Mondo S."/>
            <person name="Nolan M."/>
            <person name="Ohm R."/>
            <person name="Pangilinan J."/>
            <person name="Park H.-J."/>
            <person name="Ramirez L."/>
            <person name="Alfaro M."/>
            <person name="Sun H."/>
            <person name="Tritt A."/>
            <person name="Yoshinaga Y."/>
            <person name="Zwiers L.-H."/>
            <person name="Turgeon B."/>
            <person name="Goodwin S."/>
            <person name="Spatafora J."/>
            <person name="Crous P."/>
            <person name="Grigoriev I."/>
        </authorList>
    </citation>
    <scope>NUCLEOTIDE SEQUENCE</scope>
    <source>
        <strain evidence="2">CBS 175.79</strain>
    </source>
</reference>
<accession>A0A6A5Y6T2</accession>